<organism evidence="1 2">
    <name type="scientific">Candidatus Entotheonella gemina</name>
    <dbReference type="NCBI Taxonomy" id="1429439"/>
    <lineage>
        <taxon>Bacteria</taxon>
        <taxon>Pseudomonadati</taxon>
        <taxon>Nitrospinota/Tectimicrobiota group</taxon>
        <taxon>Candidatus Tectimicrobiota</taxon>
        <taxon>Candidatus Entotheonellia</taxon>
        <taxon>Candidatus Entotheonellales</taxon>
        <taxon>Candidatus Entotheonellaceae</taxon>
        <taxon>Candidatus Entotheonella</taxon>
    </lineage>
</organism>
<dbReference type="EMBL" id="AZHX01000735">
    <property type="protein sequence ID" value="ETX06308.1"/>
    <property type="molecule type" value="Genomic_DNA"/>
</dbReference>
<keyword evidence="2" id="KW-1185">Reference proteome</keyword>
<evidence type="ECO:0000313" key="2">
    <source>
        <dbReference type="Proteomes" id="UP000019140"/>
    </source>
</evidence>
<dbReference type="InterPro" id="IPR008947">
    <property type="entry name" value="PLipase_C/P1_nuclease_dom_sf"/>
</dbReference>
<accession>W4M819</accession>
<sequence length="332" mass="37786">MKTHEDLSGYAADHSVLGKDNQNHLKYLGFAKGLQERLRLGRSKQTVKDWIKEGAELEDDGIKVTGRFRNHFHHPLKDWDEAGLNDLIFTGQSALLWAQDSHAQTSAPSGDQSWETLRFFFLNALTAADPMTRERNYAKTFRGLGHQIHLLQDAAQPDHVRNDAHIHDGTTGERPRRPEWGLLFETWAGHDNQKSLIESFAAHADFPQVYLNLSIPDELVPISQFLDTNTYNGSFPSSRLTQGIAEYTNANFFSDDTIFSADERPPEHRHYFPYPNIASTNLQDYTDGHLLPKTTTAEDRVEDISFWISKTGDGDYIEHFVKPTYLSKGSIR</sequence>
<dbReference type="Proteomes" id="UP000019140">
    <property type="component" value="Unassembled WGS sequence"/>
</dbReference>
<dbReference type="GO" id="GO:0016788">
    <property type="term" value="F:hydrolase activity, acting on ester bonds"/>
    <property type="evidence" value="ECO:0007669"/>
    <property type="project" value="InterPro"/>
</dbReference>
<dbReference type="HOGENOM" id="CLU_835974_0_0_7"/>
<protein>
    <submittedName>
        <fullName evidence="1">Uncharacterized protein</fullName>
    </submittedName>
</protein>
<dbReference type="AlphaFoldDB" id="W4M819"/>
<proteinExistence type="predicted"/>
<gene>
    <name evidence="1" type="ORF">ETSY2_17910</name>
</gene>
<comment type="caution">
    <text evidence="1">The sequence shown here is derived from an EMBL/GenBank/DDBJ whole genome shotgun (WGS) entry which is preliminary data.</text>
</comment>
<reference evidence="1 2" key="1">
    <citation type="journal article" date="2014" name="Nature">
        <title>An environmental bacterial taxon with a large and distinct metabolic repertoire.</title>
        <authorList>
            <person name="Wilson M.C."/>
            <person name="Mori T."/>
            <person name="Ruckert C."/>
            <person name="Uria A.R."/>
            <person name="Helf M.J."/>
            <person name="Takada K."/>
            <person name="Gernert C."/>
            <person name="Steffens U.A."/>
            <person name="Heycke N."/>
            <person name="Schmitt S."/>
            <person name="Rinke C."/>
            <person name="Helfrich E.J."/>
            <person name="Brachmann A.O."/>
            <person name="Gurgui C."/>
            <person name="Wakimoto T."/>
            <person name="Kracht M."/>
            <person name="Crusemann M."/>
            <person name="Hentschel U."/>
            <person name="Abe I."/>
            <person name="Matsunaga S."/>
            <person name="Kalinowski J."/>
            <person name="Takeyama H."/>
            <person name="Piel J."/>
        </authorList>
    </citation>
    <scope>NUCLEOTIDE SEQUENCE [LARGE SCALE GENOMIC DNA]</scope>
    <source>
        <strain evidence="2">TSY2</strain>
    </source>
</reference>
<dbReference type="SUPFAM" id="SSF48537">
    <property type="entry name" value="Phospholipase C/P1 nuclease"/>
    <property type="match status" value="1"/>
</dbReference>
<name>W4M819_9BACT</name>
<evidence type="ECO:0000313" key="1">
    <source>
        <dbReference type="EMBL" id="ETX06308.1"/>
    </source>
</evidence>
<dbReference type="Gene3D" id="1.10.575.10">
    <property type="entry name" value="P1 Nuclease"/>
    <property type="match status" value="1"/>
</dbReference>